<name>A0AAN6UNG0_9PEZI</name>
<accession>A0AAN6UNG0</accession>
<dbReference type="EMBL" id="MU853405">
    <property type="protein sequence ID" value="KAK4135940.1"/>
    <property type="molecule type" value="Genomic_DNA"/>
</dbReference>
<organism evidence="1 2">
    <name type="scientific">Trichocladium antarcticum</name>
    <dbReference type="NCBI Taxonomy" id="1450529"/>
    <lineage>
        <taxon>Eukaryota</taxon>
        <taxon>Fungi</taxon>
        <taxon>Dikarya</taxon>
        <taxon>Ascomycota</taxon>
        <taxon>Pezizomycotina</taxon>
        <taxon>Sordariomycetes</taxon>
        <taxon>Sordariomycetidae</taxon>
        <taxon>Sordariales</taxon>
        <taxon>Chaetomiaceae</taxon>
        <taxon>Trichocladium</taxon>
    </lineage>
</organism>
<evidence type="ECO:0000313" key="2">
    <source>
        <dbReference type="Proteomes" id="UP001304895"/>
    </source>
</evidence>
<evidence type="ECO:0000313" key="1">
    <source>
        <dbReference type="EMBL" id="KAK4135940.1"/>
    </source>
</evidence>
<reference evidence="1" key="1">
    <citation type="journal article" date="2023" name="Mol. Phylogenet. Evol.">
        <title>Genome-scale phylogeny and comparative genomics of the fungal order Sordariales.</title>
        <authorList>
            <person name="Hensen N."/>
            <person name="Bonometti L."/>
            <person name="Westerberg I."/>
            <person name="Brannstrom I.O."/>
            <person name="Guillou S."/>
            <person name="Cros-Aarteil S."/>
            <person name="Calhoun S."/>
            <person name="Haridas S."/>
            <person name="Kuo A."/>
            <person name="Mondo S."/>
            <person name="Pangilinan J."/>
            <person name="Riley R."/>
            <person name="LaButti K."/>
            <person name="Andreopoulos B."/>
            <person name="Lipzen A."/>
            <person name="Chen C."/>
            <person name="Yan M."/>
            <person name="Daum C."/>
            <person name="Ng V."/>
            <person name="Clum A."/>
            <person name="Steindorff A."/>
            <person name="Ohm R.A."/>
            <person name="Martin F."/>
            <person name="Silar P."/>
            <person name="Natvig D.O."/>
            <person name="Lalanne C."/>
            <person name="Gautier V."/>
            <person name="Ament-Velasquez S.L."/>
            <person name="Kruys A."/>
            <person name="Hutchinson M.I."/>
            <person name="Powell A.J."/>
            <person name="Barry K."/>
            <person name="Miller A.N."/>
            <person name="Grigoriev I.V."/>
            <person name="Debuchy R."/>
            <person name="Gladieux P."/>
            <person name="Hiltunen Thoren M."/>
            <person name="Johannesson H."/>
        </authorList>
    </citation>
    <scope>NUCLEOTIDE SEQUENCE</scope>
    <source>
        <strain evidence="1">CBS 123565</strain>
    </source>
</reference>
<dbReference type="AlphaFoldDB" id="A0AAN6UNG0"/>
<sequence>KTAPAVIDIDGMQNQPYPSPAIAVARSNYTSVAADSSCKTGAVWSIYNGRDIGECLSA</sequence>
<protein>
    <submittedName>
        <fullName evidence="1">Carbohydrate esterase family 15 protein</fullName>
    </submittedName>
</protein>
<reference evidence="1" key="2">
    <citation type="submission" date="2023-05" db="EMBL/GenBank/DDBJ databases">
        <authorList>
            <consortium name="Lawrence Berkeley National Laboratory"/>
            <person name="Steindorff A."/>
            <person name="Hensen N."/>
            <person name="Bonometti L."/>
            <person name="Westerberg I."/>
            <person name="Brannstrom I.O."/>
            <person name="Guillou S."/>
            <person name="Cros-Aarteil S."/>
            <person name="Calhoun S."/>
            <person name="Haridas S."/>
            <person name="Kuo A."/>
            <person name="Mondo S."/>
            <person name="Pangilinan J."/>
            <person name="Riley R."/>
            <person name="Labutti K."/>
            <person name="Andreopoulos B."/>
            <person name="Lipzen A."/>
            <person name="Chen C."/>
            <person name="Yanf M."/>
            <person name="Daum C."/>
            <person name="Ng V."/>
            <person name="Clum A."/>
            <person name="Ohm R."/>
            <person name="Martin F."/>
            <person name="Silar P."/>
            <person name="Natvig D."/>
            <person name="Lalanne C."/>
            <person name="Gautier V."/>
            <person name="Ament-Velasquez S.L."/>
            <person name="Kruys A."/>
            <person name="Hutchinson M.I."/>
            <person name="Powell A.J."/>
            <person name="Barry K."/>
            <person name="Miller A.N."/>
            <person name="Grigoriev I.V."/>
            <person name="Debuchy R."/>
            <person name="Gladieux P."/>
            <person name="Thoren M.H."/>
            <person name="Johannesson H."/>
        </authorList>
    </citation>
    <scope>NUCLEOTIDE SEQUENCE</scope>
    <source>
        <strain evidence="1">CBS 123565</strain>
    </source>
</reference>
<gene>
    <name evidence="1" type="ORF">BT67DRAFT_377034</name>
</gene>
<keyword evidence="2" id="KW-1185">Reference proteome</keyword>
<feature type="non-terminal residue" evidence="1">
    <location>
        <position position="1"/>
    </location>
</feature>
<dbReference type="Proteomes" id="UP001304895">
    <property type="component" value="Unassembled WGS sequence"/>
</dbReference>
<comment type="caution">
    <text evidence="1">The sequence shown here is derived from an EMBL/GenBank/DDBJ whole genome shotgun (WGS) entry which is preliminary data.</text>
</comment>
<proteinExistence type="predicted"/>